<dbReference type="PRINTS" id="PR01210">
    <property type="entry name" value="GGTRANSPTASE"/>
</dbReference>
<comment type="similarity">
    <text evidence="1">Belongs to the gamma-glutamyltransferase family.</text>
</comment>
<evidence type="ECO:0000313" key="5">
    <source>
        <dbReference type="EMBL" id="SDX09329.1"/>
    </source>
</evidence>
<dbReference type="Gene3D" id="1.10.246.130">
    <property type="match status" value="1"/>
</dbReference>
<dbReference type="InterPro" id="IPR029055">
    <property type="entry name" value="Ntn_hydrolases_N"/>
</dbReference>
<accession>A0A1H2YXP0</accession>
<evidence type="ECO:0000256" key="1">
    <source>
        <dbReference type="ARBA" id="ARBA00009381"/>
    </source>
</evidence>
<dbReference type="InterPro" id="IPR043138">
    <property type="entry name" value="GGT_lsub"/>
</dbReference>
<dbReference type="OrthoDB" id="9781342at2"/>
<name>A0A1H2YXP0_9RHOB</name>
<evidence type="ECO:0000313" key="6">
    <source>
        <dbReference type="Proteomes" id="UP000198539"/>
    </source>
</evidence>
<keyword evidence="6" id="KW-1185">Reference proteome</keyword>
<dbReference type="SUPFAM" id="SSF56235">
    <property type="entry name" value="N-terminal nucleophile aminohydrolases (Ntn hydrolases)"/>
    <property type="match status" value="1"/>
</dbReference>
<dbReference type="GO" id="GO:0016740">
    <property type="term" value="F:transferase activity"/>
    <property type="evidence" value="ECO:0007669"/>
    <property type="project" value="UniProtKB-KW"/>
</dbReference>
<gene>
    <name evidence="5" type="ORF">SAMN04488238_105157</name>
</gene>
<organism evidence="5 6">
    <name type="scientific">Roseicitreum antarcticum</name>
    <dbReference type="NCBI Taxonomy" id="564137"/>
    <lineage>
        <taxon>Bacteria</taxon>
        <taxon>Pseudomonadati</taxon>
        <taxon>Pseudomonadota</taxon>
        <taxon>Alphaproteobacteria</taxon>
        <taxon>Rhodobacterales</taxon>
        <taxon>Paracoccaceae</taxon>
        <taxon>Roseicitreum</taxon>
    </lineage>
</organism>
<dbReference type="STRING" id="564137.SAMN04488238_105157"/>
<evidence type="ECO:0000256" key="3">
    <source>
        <dbReference type="ARBA" id="ARBA00022801"/>
    </source>
</evidence>
<dbReference type="EMBL" id="FNOM01000005">
    <property type="protein sequence ID" value="SDX09329.1"/>
    <property type="molecule type" value="Genomic_DNA"/>
</dbReference>
<keyword evidence="4" id="KW-0865">Zymogen</keyword>
<evidence type="ECO:0000256" key="2">
    <source>
        <dbReference type="ARBA" id="ARBA00022679"/>
    </source>
</evidence>
<sequence length="537" mass="56829">MTDRGMVVAPQPEAAESGVNILRAGGNAVDAAIATALVQTVVDPLMCGIAGFGSMAVYDPATGRQEYLDFHAPAPAAVTEDMWADLVEGEALDGFGFLLRGRVNDLGAGAVAVPASLRAYEVAHQKFGKLPWADVVAPAIRWADEGYFVRPAMYAFFLEGDGYGRAPTRDRLTYSEGGRRLLCDAHGAPKAIGAAIVNPDYADVLRLIARDGADALHDGPIGDLVVDAMEQGGGLVTRADLAAVRPTFRPPLEGTYRGLRIATNQPPGGGVMLLEMLNILENFDLAALGHNSTEYIRILCEVMKRATGDKDRYVGDPGFCEVPLDMLLDKGRAAGMADDIRRGVVAHVPRLNTHAPVPRDTTHLTVRDGEGCCVALTHSLAMPSGVVPRGTGFMLNGCMSVFDPRPGKPGSLAPGKSRFTASAPTIVHDANGPRLILGAPGGTQIVMGILQTILNHFDFGMDIDRAVAAARVSATSDFIDVCNRIPRDVLAPLVARGYAVHRNPHGYTFGWVHAIAVRDGQVTGAADPGRDGVAYRA</sequence>
<keyword evidence="3 5" id="KW-0378">Hydrolase</keyword>
<dbReference type="PANTHER" id="PTHR43199:SF1">
    <property type="entry name" value="GLUTATHIONE HYDROLASE PROENZYME"/>
    <property type="match status" value="1"/>
</dbReference>
<dbReference type="GO" id="GO:0016787">
    <property type="term" value="F:hydrolase activity"/>
    <property type="evidence" value="ECO:0007669"/>
    <property type="project" value="UniProtKB-KW"/>
</dbReference>
<dbReference type="InterPro" id="IPR043137">
    <property type="entry name" value="GGT_ssub_C"/>
</dbReference>
<proteinExistence type="inferred from homology"/>
<protein>
    <submittedName>
        <fullName evidence="5">Gamma-glutamyltranspeptidase / glutathione hydrolase</fullName>
    </submittedName>
</protein>
<reference evidence="5 6" key="1">
    <citation type="submission" date="2016-10" db="EMBL/GenBank/DDBJ databases">
        <authorList>
            <person name="de Groot N.N."/>
        </authorList>
    </citation>
    <scope>NUCLEOTIDE SEQUENCE [LARGE SCALE GENOMIC DNA]</scope>
    <source>
        <strain evidence="5 6">CGMCC 1.8894</strain>
    </source>
</reference>
<dbReference type="Pfam" id="PF01019">
    <property type="entry name" value="G_glu_transpept"/>
    <property type="match status" value="1"/>
</dbReference>
<evidence type="ECO:0000256" key="4">
    <source>
        <dbReference type="ARBA" id="ARBA00023145"/>
    </source>
</evidence>
<dbReference type="Proteomes" id="UP000198539">
    <property type="component" value="Unassembled WGS sequence"/>
</dbReference>
<dbReference type="Gene3D" id="3.60.20.40">
    <property type="match status" value="1"/>
</dbReference>
<dbReference type="RefSeq" id="WP_092889214.1">
    <property type="nucleotide sequence ID" value="NZ_CP061502.1"/>
</dbReference>
<dbReference type="AlphaFoldDB" id="A0A1H2YXP0"/>
<dbReference type="PANTHER" id="PTHR43199">
    <property type="entry name" value="GLUTATHIONE HYDROLASE"/>
    <property type="match status" value="1"/>
</dbReference>
<dbReference type="InterPro" id="IPR051792">
    <property type="entry name" value="GGT_bact"/>
</dbReference>
<keyword evidence="2" id="KW-0808">Transferase</keyword>